<accession>A0A285VU86</accession>
<dbReference type="RefSeq" id="WP_097188892.1">
    <property type="nucleotide sequence ID" value="NZ_OBQK01000011.1"/>
</dbReference>
<reference evidence="2" key="1">
    <citation type="submission" date="2017-08" db="EMBL/GenBank/DDBJ databases">
        <authorList>
            <person name="Varghese N."/>
            <person name="Submissions S."/>
        </authorList>
    </citation>
    <scope>NUCLEOTIDE SEQUENCE [LARGE SCALE GENOMIC DNA]</scope>
    <source>
        <strain evidence="2">USBA17B2</strain>
    </source>
</reference>
<sequence length="141" mass="15395">MQPLAEVILTRPWHWGIAVIGDPTADVPTDFNGQMVATGHNVVTLNVRHAQDIAAERFEGDWDWATATIHLRSLVGEDITDRQVLCNTVISTPDETVSLGDADGMLVIPAPSVRTRLIVTTDEIDLTGLEKVWADLVAVED</sequence>
<dbReference type="Proteomes" id="UP000219688">
    <property type="component" value="Unassembled WGS sequence"/>
</dbReference>
<gene>
    <name evidence="1" type="ORF">SAMN05421879_11115</name>
</gene>
<keyword evidence="2" id="KW-1185">Reference proteome</keyword>
<proteinExistence type="predicted"/>
<dbReference type="AlphaFoldDB" id="A0A285VU86"/>
<protein>
    <submittedName>
        <fullName evidence="1">Uncharacterized protein</fullName>
    </submittedName>
</protein>
<name>A0A285VU86_9MICO</name>
<dbReference type="EMBL" id="OBQK01000011">
    <property type="protein sequence ID" value="SOC57168.1"/>
    <property type="molecule type" value="Genomic_DNA"/>
</dbReference>
<evidence type="ECO:0000313" key="1">
    <source>
        <dbReference type="EMBL" id="SOC57168.1"/>
    </source>
</evidence>
<organism evidence="1 2">
    <name type="scientific">Ornithinimicrobium cerasi</name>
    <dbReference type="NCBI Taxonomy" id="2248773"/>
    <lineage>
        <taxon>Bacteria</taxon>
        <taxon>Bacillati</taxon>
        <taxon>Actinomycetota</taxon>
        <taxon>Actinomycetes</taxon>
        <taxon>Micrococcales</taxon>
        <taxon>Ornithinimicrobiaceae</taxon>
        <taxon>Ornithinimicrobium</taxon>
    </lineage>
</organism>
<evidence type="ECO:0000313" key="2">
    <source>
        <dbReference type="Proteomes" id="UP000219688"/>
    </source>
</evidence>